<organism evidence="2 3">
    <name type="scientific">Ancylostoma ceylanicum</name>
    <dbReference type="NCBI Taxonomy" id="53326"/>
    <lineage>
        <taxon>Eukaryota</taxon>
        <taxon>Metazoa</taxon>
        <taxon>Ecdysozoa</taxon>
        <taxon>Nematoda</taxon>
        <taxon>Chromadorea</taxon>
        <taxon>Rhabditida</taxon>
        <taxon>Rhabditina</taxon>
        <taxon>Rhabditomorpha</taxon>
        <taxon>Strongyloidea</taxon>
        <taxon>Ancylostomatidae</taxon>
        <taxon>Ancylostomatinae</taxon>
        <taxon>Ancylostoma</taxon>
    </lineage>
</organism>
<dbReference type="InterPro" id="IPR058912">
    <property type="entry name" value="HTH_animal"/>
</dbReference>
<dbReference type="Proteomes" id="UP000024635">
    <property type="component" value="Unassembled WGS sequence"/>
</dbReference>
<dbReference type="EMBL" id="JARK01001349">
    <property type="protein sequence ID" value="EYC24667.1"/>
    <property type="molecule type" value="Genomic_DNA"/>
</dbReference>
<feature type="domain" description="Helix-turn-helix" evidence="1">
    <location>
        <begin position="54"/>
        <end position="82"/>
    </location>
</feature>
<sequence>MDECFTVLNKQSQYIKFAQETPEVGWPPCLNTKVMLPNDIFKMKWYLKESSKNILVNAKSAHPIAIKRAIIQNMFKTATMVCMATVSATNHEK</sequence>
<protein>
    <recommendedName>
        <fullName evidence="1">Helix-turn-helix domain-containing protein</fullName>
    </recommendedName>
</protein>
<name>A0A016VCB1_9BILA</name>
<dbReference type="Pfam" id="PF26215">
    <property type="entry name" value="HTH_animal"/>
    <property type="match status" value="1"/>
</dbReference>
<accession>A0A016VCB1</accession>
<keyword evidence="3" id="KW-1185">Reference proteome</keyword>
<comment type="caution">
    <text evidence="2">The sequence shown here is derived from an EMBL/GenBank/DDBJ whole genome shotgun (WGS) entry which is preliminary data.</text>
</comment>
<reference evidence="3" key="1">
    <citation type="journal article" date="2015" name="Nat. Genet.">
        <title>The genome and transcriptome of the zoonotic hookworm Ancylostoma ceylanicum identify infection-specific gene families.</title>
        <authorList>
            <person name="Schwarz E.M."/>
            <person name="Hu Y."/>
            <person name="Antoshechkin I."/>
            <person name="Miller M.M."/>
            <person name="Sternberg P.W."/>
            <person name="Aroian R.V."/>
        </authorList>
    </citation>
    <scope>NUCLEOTIDE SEQUENCE</scope>
    <source>
        <strain evidence="3">HY135</strain>
    </source>
</reference>
<evidence type="ECO:0000313" key="2">
    <source>
        <dbReference type="EMBL" id="EYC24667.1"/>
    </source>
</evidence>
<gene>
    <name evidence="2" type="primary">Acey_s0013.g2040</name>
    <name evidence="2" type="ORF">Y032_0013g2040</name>
</gene>
<evidence type="ECO:0000259" key="1">
    <source>
        <dbReference type="Pfam" id="PF26215"/>
    </source>
</evidence>
<proteinExistence type="predicted"/>
<dbReference type="AlphaFoldDB" id="A0A016VCB1"/>
<evidence type="ECO:0000313" key="3">
    <source>
        <dbReference type="Proteomes" id="UP000024635"/>
    </source>
</evidence>
<dbReference type="OrthoDB" id="5831138at2759"/>